<keyword evidence="2" id="KW-0472">Membrane</keyword>
<feature type="compositionally biased region" description="Basic and acidic residues" evidence="1">
    <location>
        <begin position="2192"/>
        <end position="2203"/>
    </location>
</feature>
<feature type="compositionally biased region" description="Basic and acidic residues" evidence="1">
    <location>
        <begin position="1986"/>
        <end position="2029"/>
    </location>
</feature>
<evidence type="ECO:0008006" key="7">
    <source>
        <dbReference type="Google" id="ProtNLM"/>
    </source>
</evidence>
<feature type="compositionally biased region" description="Polar residues" evidence="1">
    <location>
        <begin position="1478"/>
        <end position="1487"/>
    </location>
</feature>
<evidence type="ECO:0000259" key="3">
    <source>
        <dbReference type="Pfam" id="PF12733"/>
    </source>
</evidence>
<evidence type="ECO:0000259" key="4">
    <source>
        <dbReference type="Pfam" id="PF19078"/>
    </source>
</evidence>
<evidence type="ECO:0000313" key="5">
    <source>
        <dbReference type="EMBL" id="GAQ84584.1"/>
    </source>
</evidence>
<dbReference type="Pfam" id="PF19078">
    <property type="entry name" value="Big_12"/>
    <property type="match status" value="1"/>
</dbReference>
<evidence type="ECO:0000256" key="1">
    <source>
        <dbReference type="SAM" id="MobiDB-lite"/>
    </source>
</evidence>
<keyword evidence="6" id="KW-1185">Reference proteome</keyword>
<dbReference type="Proteomes" id="UP000054558">
    <property type="component" value="Unassembled WGS sequence"/>
</dbReference>
<dbReference type="OMA" id="ERIREPR"/>
<dbReference type="PANTHER" id="PTHR34677">
    <property type="match status" value="1"/>
</dbReference>
<organism evidence="5 6">
    <name type="scientific">Klebsormidium nitens</name>
    <name type="common">Green alga</name>
    <name type="synonym">Ulothrix nitens</name>
    <dbReference type="NCBI Taxonomy" id="105231"/>
    <lineage>
        <taxon>Eukaryota</taxon>
        <taxon>Viridiplantae</taxon>
        <taxon>Streptophyta</taxon>
        <taxon>Klebsormidiophyceae</taxon>
        <taxon>Klebsormidiales</taxon>
        <taxon>Klebsormidiaceae</taxon>
        <taxon>Klebsormidium</taxon>
    </lineage>
</organism>
<feature type="compositionally biased region" description="Basic residues" evidence="1">
    <location>
        <begin position="2102"/>
        <end position="2111"/>
    </location>
</feature>
<feature type="compositionally biased region" description="Basic residues" evidence="1">
    <location>
        <begin position="2180"/>
        <end position="2191"/>
    </location>
</feature>
<dbReference type="Pfam" id="PF12733">
    <property type="entry name" value="Cadherin-like"/>
    <property type="match status" value="1"/>
</dbReference>
<dbReference type="InterPro" id="IPR025883">
    <property type="entry name" value="Cadherin-like_domain"/>
</dbReference>
<gene>
    <name evidence="5" type="ORF">KFL_001960010</name>
</gene>
<feature type="transmembrane region" description="Helical" evidence="2">
    <location>
        <begin position="1905"/>
        <end position="1927"/>
    </location>
</feature>
<name>A0A1Y1I0Y4_KLENI</name>
<dbReference type="EMBL" id="DF237145">
    <property type="protein sequence ID" value="GAQ84584.1"/>
    <property type="molecule type" value="Genomic_DNA"/>
</dbReference>
<feature type="compositionally biased region" description="Basic and acidic residues" evidence="1">
    <location>
        <begin position="1953"/>
        <end position="1963"/>
    </location>
</feature>
<feature type="non-terminal residue" evidence="5">
    <location>
        <position position="1"/>
    </location>
</feature>
<proteinExistence type="predicted"/>
<reference evidence="5 6" key="1">
    <citation type="journal article" date="2014" name="Nat. Commun.">
        <title>Klebsormidium flaccidum genome reveals primary factors for plant terrestrial adaptation.</title>
        <authorList>
            <person name="Hori K."/>
            <person name="Maruyama F."/>
            <person name="Fujisawa T."/>
            <person name="Togashi T."/>
            <person name="Yamamoto N."/>
            <person name="Seo M."/>
            <person name="Sato S."/>
            <person name="Yamada T."/>
            <person name="Mori H."/>
            <person name="Tajima N."/>
            <person name="Moriyama T."/>
            <person name="Ikeuchi M."/>
            <person name="Watanabe M."/>
            <person name="Wada H."/>
            <person name="Kobayashi K."/>
            <person name="Saito M."/>
            <person name="Masuda T."/>
            <person name="Sasaki-Sekimoto Y."/>
            <person name="Mashiguchi K."/>
            <person name="Awai K."/>
            <person name="Shimojima M."/>
            <person name="Masuda S."/>
            <person name="Iwai M."/>
            <person name="Nobusawa T."/>
            <person name="Narise T."/>
            <person name="Kondo S."/>
            <person name="Saito H."/>
            <person name="Sato R."/>
            <person name="Murakawa M."/>
            <person name="Ihara Y."/>
            <person name="Oshima-Yamada Y."/>
            <person name="Ohtaka K."/>
            <person name="Satoh M."/>
            <person name="Sonobe K."/>
            <person name="Ishii M."/>
            <person name="Ohtani R."/>
            <person name="Kanamori-Sato M."/>
            <person name="Honoki R."/>
            <person name="Miyazaki D."/>
            <person name="Mochizuki H."/>
            <person name="Umetsu J."/>
            <person name="Higashi K."/>
            <person name="Shibata D."/>
            <person name="Kamiya Y."/>
            <person name="Sato N."/>
            <person name="Nakamura Y."/>
            <person name="Tabata S."/>
            <person name="Ida S."/>
            <person name="Kurokawa K."/>
            <person name="Ohta H."/>
        </authorList>
    </citation>
    <scope>NUCLEOTIDE SEQUENCE [LARGE SCALE GENOMIC DNA]</scope>
    <source>
        <strain evidence="5 6">NIES-2285</strain>
    </source>
</reference>
<keyword evidence="2" id="KW-0812">Transmembrane</keyword>
<feature type="region of interest" description="Disordered" evidence="1">
    <location>
        <begin position="1463"/>
        <end position="1514"/>
    </location>
</feature>
<dbReference type="InterPro" id="IPR011050">
    <property type="entry name" value="Pectin_lyase_fold/virulence"/>
</dbReference>
<feature type="compositionally biased region" description="Basic and acidic residues" evidence="1">
    <location>
        <begin position="2060"/>
        <end position="2078"/>
    </location>
</feature>
<protein>
    <recommendedName>
        <fullName evidence="7">Cadherin-like beta sandwich domain-containing protein</fullName>
    </recommendedName>
</protein>
<evidence type="ECO:0000313" key="6">
    <source>
        <dbReference type="Proteomes" id="UP000054558"/>
    </source>
</evidence>
<keyword evidence="2" id="KW-1133">Transmembrane helix</keyword>
<feature type="compositionally biased region" description="Basic residues" evidence="1">
    <location>
        <begin position="2129"/>
        <end position="2139"/>
    </location>
</feature>
<accession>A0A1Y1I0Y4</accession>
<feature type="region of interest" description="Disordered" evidence="1">
    <location>
        <begin position="1"/>
        <end position="22"/>
    </location>
</feature>
<feature type="region of interest" description="Disordered" evidence="1">
    <location>
        <begin position="1934"/>
        <end position="2203"/>
    </location>
</feature>
<feature type="domain" description="Cadherin-like beta-sandwich-like" evidence="3">
    <location>
        <begin position="645"/>
        <end position="728"/>
    </location>
</feature>
<sequence>AELLDDQSEQLNAQSSDANHHFEIPAASYTARGVISEQSHASRTHKISGEEERQEVVVEVEEPFGAALTQKQEAAEPTFKLENKGDAKADVLLLDGNSADQSREDDQTLWKASSWHFVKGRDTEVVEKDVEGKSNHHESNWQLVPDRIPRSSNKTPASDTAYTIALGKSSELLPDVILSSRQTRGLLATEKTVASYSELTNGVNTNGYATLRLIASFAITGMVSISRNLTIKSDTSLCGGRCTISGSKSYQIFQLSGSITVTFQDLILSSGYGVGNSDAGAILTYGAASASFTNVNFTGNAGQRTAGAVNLGGSGYLGFFYCSFEGNTCSSAILNSLCTGAALSITGGGGKALFWRCTFSNNIGGIASLSSGTAEDLAIDTSSSNPTIYICPSTTSVIIGNNAGNVVYQPCWNTFVFNINCQKGGFTNNISAALGGCQNLSTVAAVGGVKVVKGPGGHALAQVTATLQAYWPTSVTSAFQTQMNASYATCLNQQANADVRSCRYLPPGSDQLSPLAATLLSLNATAGTLRPTFQPTVTAYSLPVNRSLTNVTLSFAPYDPSGSTLRVLNPSSNPVFDSQLNGTLEQTVITVDLTSISVGVPVTYKAVIMAWDGITVNTYTVSLTRVPNRDASLQFIATSPSQIDPPFATWTTVYATNVTYTITSFAIRALTNDAFASVVIGNPSSYGPPTAGSGSTSLMLSYGINRIPITVTAEDPTVVLTYTVFITRFPDPTIPLVWYLSGPPAATQKMTSTLTYTGAVNGGACAACTYMCLLDGVDMVASQCPVATAPTIQNGLVAFSSTFGVNSDGNYTLHVWAKTITGITGDPVDYTWQVDTAPPVAVVTSGPVAGLNMTSGDLRTSSQNAFFMFRGTDNGAAFCGGCTYLCQVDATGWWPCDAERGIGYGGFGRGRHEFKVSATDAAGNVQIVPTSLFWTIDYTPPYIAITSPPPPRTANETVQLAFWGGAFGSSTAPCDGCEYACQLDGGIPIDCDSPVVFEDLTEGWHFATVVVTDRDGASISSASCDWTVDLTGPTAQIRYPPPDPTPAPNAFFRLYGFDNGTDCAYACSFFCSLDSAPFLPCSSSNGTNTYAVDSLAAGDHSFSVYAIDAVGNAGQSGTYTWNINPWLPTGFVLSGPNTAVPVKNTSAEFDLAAKIVGVSCTACSVGCSLDGGPETPCSSLAPLQFKGLADGEHSLVLLVSEPSGNSSYSQAYVWKVDTTPPVPAIKTAPPVVTAAKQASFAFSATDNTAPGGGACRQCMYSCALFPVTNLTTCGNGTGTTFSGLGVPGKVTTYTFVVQATDPAGNVSPALSTSYNFTVNLAPPKVAIQSAPRVTNQTTVALNLTASSFGGAQSCPDCDFLCKLDNATWQSCVHVANSGAPRITSGGVNFTLSSLGGAANAAPQPGQGVSTQRLLLDSVGLQANPAVSDQTNAVTLDPSPIAQYYEWLHSLSSQHSNTVAGSLFEVSGGEDSSPPPMTSDENPVTRSQGAAVLLATSPPPPPPVPVSASSPPAAASASFDNSTGSLVLFLSGLSPGPHTLLINATDSLANSNVTAIQWSVEVDPPTGKLTVAETVNQNPFAVDLVFDKVCVFPTLANASSGSGKAFPAGWNGGIRLSAGAQLVGFGPRNASSAYTLLIRSISDGPVTVSLLQQSCFDGAGNGNRPITVRTYLDSTAPTVSLSVDANPLGSASGVFVANWSPITFQAQMSEAVVAPDGWKALLSNGQAGDLQILKTSPFIGSSNSTTGPTAVSFTATPFAEGWVNLSVPVGVLTDWAGNGNAASNQIAILYDVTAPQATLSSNVSATSAQASFAVRISFSERVAQFTGASIMTSGGSLASFADVSGDGTLYTAVVSTNQGQTVTIQLRDGAATDLAGNPSVASNAITTRGVDIVTAPAAKAGLSATWIAGIVLVSLASIVGSVAAYMYLKRKQQNGTEAESSSEEGTSNSVSDGRVSRRRTDTSRKRLAHRKRYEEDSAQSLTASESADERTEPRRRNGRERIREPRERSEYESDERRGERREERFDDKRRGGGGSKRAVRNGGEEVVRHKKAETGQVNYNDEVRERSRETAHRSRDHGSPTRRRKPDREQEIRPEDDEVLTSHRQRSSRKGRPLREEEVYAEEGDAPTSPRRHVNSKRRPDRQEEIWEEDDDVPTSHRQQSSRRRRPMQDEVLSDESADRRVRKPKHGRLRARPTERYDQRIMQ</sequence>
<dbReference type="PANTHER" id="PTHR34677:SF3">
    <property type="entry name" value="BACTERIAL IG-LIKE DOMAIN-CONTAINING PROTEIN"/>
    <property type="match status" value="1"/>
</dbReference>
<feature type="compositionally biased region" description="Low complexity" evidence="1">
    <location>
        <begin position="1934"/>
        <end position="1950"/>
    </location>
</feature>
<feature type="compositionally biased region" description="Low complexity" evidence="1">
    <location>
        <begin position="1505"/>
        <end position="1514"/>
    </location>
</feature>
<dbReference type="STRING" id="105231.A0A1Y1I0Y4"/>
<feature type="domain" description="Bacterial Ig-like" evidence="4">
    <location>
        <begin position="1790"/>
        <end position="1883"/>
    </location>
</feature>
<dbReference type="SUPFAM" id="SSF51126">
    <property type="entry name" value="Pectin lyase-like"/>
    <property type="match status" value="1"/>
</dbReference>
<dbReference type="InterPro" id="IPR044048">
    <property type="entry name" value="Big_12"/>
</dbReference>
<evidence type="ECO:0000256" key="2">
    <source>
        <dbReference type="SAM" id="Phobius"/>
    </source>
</evidence>